<proteinExistence type="predicted"/>
<evidence type="ECO:0000313" key="1">
    <source>
        <dbReference type="EMBL" id="CAD2212776.1"/>
    </source>
</evidence>
<name>A0A7G2BYZ7_9TRYP</name>
<evidence type="ECO:0000313" key="2">
    <source>
        <dbReference type="Proteomes" id="UP000515908"/>
    </source>
</evidence>
<keyword evidence="2" id="KW-1185">Reference proteome</keyword>
<organism evidence="1 2">
    <name type="scientific">Angomonas deanei</name>
    <dbReference type="NCBI Taxonomy" id="59799"/>
    <lineage>
        <taxon>Eukaryota</taxon>
        <taxon>Discoba</taxon>
        <taxon>Euglenozoa</taxon>
        <taxon>Kinetoplastea</taxon>
        <taxon>Metakinetoplastina</taxon>
        <taxon>Trypanosomatida</taxon>
        <taxon>Trypanosomatidae</taxon>
        <taxon>Strigomonadinae</taxon>
        <taxon>Angomonas</taxon>
    </lineage>
</organism>
<accession>A0A7G2BYZ7</accession>
<dbReference type="Proteomes" id="UP000515908">
    <property type="component" value="Chromosome 01"/>
</dbReference>
<dbReference type="EMBL" id="LR877145">
    <property type="protein sequence ID" value="CAD2212776.1"/>
    <property type="molecule type" value="Genomic_DNA"/>
</dbReference>
<dbReference type="AlphaFoldDB" id="A0A7G2BYZ7"/>
<dbReference type="VEuPathDB" id="TriTrypDB:ADEAN_000018800"/>
<reference evidence="1 2" key="1">
    <citation type="submission" date="2020-08" db="EMBL/GenBank/DDBJ databases">
        <authorList>
            <person name="Newling K."/>
            <person name="Davey J."/>
            <person name="Forrester S."/>
        </authorList>
    </citation>
    <scope>NUCLEOTIDE SEQUENCE [LARGE SCALE GENOMIC DNA]</scope>
    <source>
        <strain evidence="2">Crithidia deanei Carvalho (ATCC PRA-265)</strain>
    </source>
</reference>
<dbReference type="Gene3D" id="2.40.160.10">
    <property type="entry name" value="Porin"/>
    <property type="match status" value="1"/>
</dbReference>
<gene>
    <name evidence="1" type="ORF">ADEAN_000018800</name>
</gene>
<protein>
    <submittedName>
        <fullName evidence="1">Uncharacterized protein</fullName>
    </submittedName>
</protein>
<dbReference type="InterPro" id="IPR023614">
    <property type="entry name" value="Porin_dom_sf"/>
</dbReference>
<sequence length="190" mass="20038">MGQKLEAIVSRNGDKLNVEGTQAGVVPLSALGLVYVNTKVNKNVADVAVAYNAGGVFVGGNAILDVNGKNLKEWSAAAAAKNVVSGVHLSVKTQQLRNYTIGVSAPAPVSANFSPRVACYLKYNAKNKEIDGEGGVQVACPLIPGNELKIRCNKQKDWRITYIAKLPGDWLCALSVDKNKKTGVVLSSTA</sequence>